<sequence length="718" mass="77540">MTTTTTTLLHLTVIALLITVAASDTPATAYANHTVGDEAGWLFNANTSKPTTNYTSWAANQTFNLGDYLIFNTNTNQSVIQTYNETTFRSCSTEDASDNDTLHYYGGETEFGKSLTIPVPLTITGPNYFFSDIKDGVQCQRGMAFEISVNHGLGLPPSLNQPPPPPYVTPPGSDAAQSPPITINGASPSQENVPLSNFAVTLFARKMGLISGMLLGIIFGIALMAGWQHMMRYRSTKRIAKAADIKLLGSLNRDDLKKICGDNFPEWISFPVFEQVKWLNKELNKLWPFVADAAELVIRESVEPLLEEYRPTGITSLKFSKLSLGTVAPKIEGIRVQSFKDGQITMDIDFRWGGDPSIILAVEAALVASIPIQLKDLQVFTVIRVIFQLAEEIPCISAVVVALLSEPKPRIDYTLKAVGGSLTALPGISDMIDDTVNTIVSDMLQWPHRIVVPIGGIPVDLSELELKPQGKLIVTVVKANGLKNMEMIGKSDPYVVVYIQPLLKVKTHVVDNNLNPVWNQSFELIAEDKETQSLNLEVFDKDIGQDKRLGIVKLPLIEIEAETEKEVELRLLPSLDMLKIKDKKDRGTITVKLFYHEFNKEEQLAALEAEKQILEQRKKLKAEGVIGSTMDALDGAASLVGSGVGLVGTGVGAGVGLVGTGVGAGVGFVGSGLGAVGSGLSKAGKFMGRTITGQSSKRSGSSTPVNSVQENGGAKPVQ</sequence>
<dbReference type="CDD" id="cd04216">
    <property type="entry name" value="Phytocyanin"/>
    <property type="match status" value="1"/>
</dbReference>
<keyword evidence="5" id="KW-0479">Metal-binding</keyword>
<organism evidence="19 20">
    <name type="scientific">Acer negundo</name>
    <name type="common">Box elder</name>
    <dbReference type="NCBI Taxonomy" id="4023"/>
    <lineage>
        <taxon>Eukaryota</taxon>
        <taxon>Viridiplantae</taxon>
        <taxon>Streptophyta</taxon>
        <taxon>Embryophyta</taxon>
        <taxon>Tracheophyta</taxon>
        <taxon>Spermatophyta</taxon>
        <taxon>Magnoliopsida</taxon>
        <taxon>eudicotyledons</taxon>
        <taxon>Gunneridae</taxon>
        <taxon>Pentapetalae</taxon>
        <taxon>rosids</taxon>
        <taxon>malvids</taxon>
        <taxon>Sapindales</taxon>
        <taxon>Sapindaceae</taxon>
        <taxon>Hippocastanoideae</taxon>
        <taxon>Acereae</taxon>
        <taxon>Acer</taxon>
    </lineage>
</organism>
<feature type="domain" description="C2" evidence="16">
    <location>
        <begin position="453"/>
        <end position="571"/>
    </location>
</feature>
<dbReference type="PANTHER" id="PTHR10774">
    <property type="entry name" value="EXTENDED SYNAPTOTAGMIN-RELATED"/>
    <property type="match status" value="1"/>
</dbReference>
<dbReference type="GO" id="GO:0008289">
    <property type="term" value="F:lipid binding"/>
    <property type="evidence" value="ECO:0007669"/>
    <property type="project" value="UniProtKB-KW"/>
</dbReference>
<dbReference type="InterPro" id="IPR031468">
    <property type="entry name" value="SMP_LBD"/>
</dbReference>
<evidence type="ECO:0000256" key="8">
    <source>
        <dbReference type="ARBA" id="ARBA00022989"/>
    </source>
</evidence>
<evidence type="ECO:0000256" key="7">
    <source>
        <dbReference type="ARBA" id="ARBA00022837"/>
    </source>
</evidence>
<dbReference type="CDD" id="cd00030">
    <property type="entry name" value="C2"/>
    <property type="match status" value="1"/>
</dbReference>
<evidence type="ECO:0000259" key="18">
    <source>
        <dbReference type="PROSITE" id="PS51847"/>
    </source>
</evidence>
<dbReference type="GO" id="GO:0046872">
    <property type="term" value="F:metal ion binding"/>
    <property type="evidence" value="ECO:0007669"/>
    <property type="project" value="UniProtKB-KW"/>
</dbReference>
<keyword evidence="7" id="KW-0106">Calcium</keyword>
<feature type="domain" description="SMP-LTD" evidence="18">
    <location>
        <begin position="272"/>
        <end position="455"/>
    </location>
</feature>
<feature type="signal peptide" evidence="15">
    <location>
        <begin position="1"/>
        <end position="23"/>
    </location>
</feature>
<dbReference type="InterPro" id="IPR045050">
    <property type="entry name" value="Synaptotagmin_plant"/>
</dbReference>
<keyword evidence="6" id="KW-0677">Repeat</keyword>
<evidence type="ECO:0008006" key="21">
    <source>
        <dbReference type="Google" id="ProtNLM"/>
    </source>
</evidence>
<dbReference type="GO" id="GO:0009055">
    <property type="term" value="F:electron transfer activity"/>
    <property type="evidence" value="ECO:0007669"/>
    <property type="project" value="InterPro"/>
</dbReference>
<reference evidence="19" key="1">
    <citation type="journal article" date="2022" name="Plant J.">
        <title>Strategies of tolerance reflected in two North American maple genomes.</title>
        <authorList>
            <person name="McEvoy S.L."/>
            <person name="Sezen U.U."/>
            <person name="Trouern-Trend A."/>
            <person name="McMahon S.M."/>
            <person name="Schaberg P.G."/>
            <person name="Yang J."/>
            <person name="Wegrzyn J.L."/>
            <person name="Swenson N.G."/>
        </authorList>
    </citation>
    <scope>NUCLEOTIDE SEQUENCE</scope>
    <source>
        <strain evidence="19">91603</strain>
    </source>
</reference>
<evidence type="ECO:0000256" key="5">
    <source>
        <dbReference type="ARBA" id="ARBA00022723"/>
    </source>
</evidence>
<evidence type="ECO:0000256" key="15">
    <source>
        <dbReference type="SAM" id="SignalP"/>
    </source>
</evidence>
<dbReference type="AlphaFoldDB" id="A0AAD5NW67"/>
<keyword evidence="11 14" id="KW-0472">Membrane</keyword>
<dbReference type="EMBL" id="JAJSOW010000101">
    <property type="protein sequence ID" value="KAI9182422.1"/>
    <property type="molecule type" value="Genomic_DNA"/>
</dbReference>
<keyword evidence="9" id="KW-0445">Lipid transport</keyword>
<evidence type="ECO:0000313" key="19">
    <source>
        <dbReference type="EMBL" id="KAI9182422.1"/>
    </source>
</evidence>
<dbReference type="FunFam" id="2.60.40.150:FF:000130">
    <property type="entry name" value="synaptotagmin-4 isoform X1"/>
    <property type="match status" value="1"/>
</dbReference>
<evidence type="ECO:0000256" key="6">
    <source>
        <dbReference type="ARBA" id="ARBA00022737"/>
    </source>
</evidence>
<dbReference type="GO" id="GO:0006869">
    <property type="term" value="P:lipid transport"/>
    <property type="evidence" value="ECO:0007669"/>
    <property type="project" value="UniProtKB-KW"/>
</dbReference>
<evidence type="ECO:0000256" key="9">
    <source>
        <dbReference type="ARBA" id="ARBA00023055"/>
    </source>
</evidence>
<keyword evidence="12" id="KW-0175">Coiled coil</keyword>
<feature type="region of interest" description="Disordered" evidence="13">
    <location>
        <begin position="168"/>
        <end position="188"/>
    </location>
</feature>
<dbReference type="SUPFAM" id="SSF49562">
    <property type="entry name" value="C2 domain (Calcium/lipid-binding domain, CaLB)"/>
    <property type="match status" value="1"/>
</dbReference>
<evidence type="ECO:0000256" key="4">
    <source>
        <dbReference type="ARBA" id="ARBA00022692"/>
    </source>
</evidence>
<dbReference type="Pfam" id="PF02298">
    <property type="entry name" value="Cu_bind_like"/>
    <property type="match status" value="1"/>
</dbReference>
<feature type="chain" id="PRO_5042228801" description="C2 domain-containing protein" evidence="15">
    <location>
        <begin position="24"/>
        <end position="718"/>
    </location>
</feature>
<dbReference type="InterPro" id="IPR039010">
    <property type="entry name" value="Synaptotagmin_SMP"/>
</dbReference>
<comment type="caution">
    <text evidence="19">The sequence shown here is derived from an EMBL/GenBank/DDBJ whole genome shotgun (WGS) entry which is preliminary data.</text>
</comment>
<dbReference type="PROSITE" id="PS51847">
    <property type="entry name" value="SMP"/>
    <property type="match status" value="1"/>
</dbReference>
<dbReference type="SMART" id="SM00239">
    <property type="entry name" value="C2"/>
    <property type="match status" value="1"/>
</dbReference>
<gene>
    <name evidence="19" type="ORF">LWI28_025221</name>
</gene>
<dbReference type="Gene3D" id="2.60.40.420">
    <property type="entry name" value="Cupredoxins - blue copper proteins"/>
    <property type="match status" value="1"/>
</dbReference>
<keyword evidence="3" id="KW-0813">Transport</keyword>
<dbReference type="InterPro" id="IPR035892">
    <property type="entry name" value="C2_domain_sf"/>
</dbReference>
<dbReference type="PRINTS" id="PR00360">
    <property type="entry name" value="C2DOMAIN"/>
</dbReference>
<keyword evidence="4 14" id="KW-0812">Transmembrane</keyword>
<evidence type="ECO:0000256" key="14">
    <source>
        <dbReference type="SAM" id="Phobius"/>
    </source>
</evidence>
<protein>
    <recommendedName>
        <fullName evidence="21">C2 domain-containing protein</fullName>
    </recommendedName>
</protein>
<feature type="coiled-coil region" evidence="12">
    <location>
        <begin position="597"/>
        <end position="624"/>
    </location>
</feature>
<evidence type="ECO:0000256" key="12">
    <source>
        <dbReference type="SAM" id="Coils"/>
    </source>
</evidence>
<dbReference type="SUPFAM" id="SSF49503">
    <property type="entry name" value="Cupredoxins"/>
    <property type="match status" value="1"/>
</dbReference>
<dbReference type="PROSITE" id="PS51485">
    <property type="entry name" value="PHYTOCYANIN"/>
    <property type="match status" value="1"/>
</dbReference>
<dbReference type="PANTHER" id="PTHR10774:SF190">
    <property type="entry name" value="C2 CALCIUM_LIPID-BINDING ENDONUCLEASE_EXONUCLEASE_PHOSPHATASE-RELATED"/>
    <property type="match status" value="1"/>
</dbReference>
<evidence type="ECO:0000256" key="1">
    <source>
        <dbReference type="ARBA" id="ARBA00004167"/>
    </source>
</evidence>
<dbReference type="Proteomes" id="UP001064489">
    <property type="component" value="Chromosome 4"/>
</dbReference>
<evidence type="ECO:0000256" key="2">
    <source>
        <dbReference type="ARBA" id="ARBA00006996"/>
    </source>
</evidence>
<evidence type="ECO:0000259" key="16">
    <source>
        <dbReference type="PROSITE" id="PS50004"/>
    </source>
</evidence>
<keyword evidence="8 14" id="KW-1133">Transmembrane helix</keyword>
<feature type="compositionally biased region" description="Polar residues" evidence="13">
    <location>
        <begin position="175"/>
        <end position="188"/>
    </location>
</feature>
<dbReference type="GO" id="GO:0005783">
    <property type="term" value="C:endoplasmic reticulum"/>
    <property type="evidence" value="ECO:0007669"/>
    <property type="project" value="TreeGrafter"/>
</dbReference>
<reference evidence="19" key="2">
    <citation type="submission" date="2023-02" db="EMBL/GenBank/DDBJ databases">
        <authorList>
            <person name="Swenson N.G."/>
            <person name="Wegrzyn J.L."/>
            <person name="Mcevoy S.L."/>
        </authorList>
    </citation>
    <scope>NUCLEOTIDE SEQUENCE</scope>
    <source>
        <strain evidence="19">91603</strain>
        <tissue evidence="19">Leaf</tissue>
    </source>
</reference>
<keyword evidence="20" id="KW-1185">Reference proteome</keyword>
<evidence type="ECO:0000256" key="11">
    <source>
        <dbReference type="ARBA" id="ARBA00023136"/>
    </source>
</evidence>
<evidence type="ECO:0000313" key="20">
    <source>
        <dbReference type="Proteomes" id="UP001064489"/>
    </source>
</evidence>
<evidence type="ECO:0000256" key="13">
    <source>
        <dbReference type="SAM" id="MobiDB-lite"/>
    </source>
</evidence>
<dbReference type="GO" id="GO:0016020">
    <property type="term" value="C:membrane"/>
    <property type="evidence" value="ECO:0007669"/>
    <property type="project" value="UniProtKB-SubCell"/>
</dbReference>
<dbReference type="Pfam" id="PF00168">
    <property type="entry name" value="C2"/>
    <property type="match status" value="1"/>
</dbReference>
<proteinExistence type="inferred from homology"/>
<dbReference type="InterPro" id="IPR000008">
    <property type="entry name" value="C2_dom"/>
</dbReference>
<dbReference type="InterPro" id="IPR003245">
    <property type="entry name" value="Phytocyanin_dom"/>
</dbReference>
<evidence type="ECO:0000259" key="17">
    <source>
        <dbReference type="PROSITE" id="PS51485"/>
    </source>
</evidence>
<evidence type="ECO:0000256" key="10">
    <source>
        <dbReference type="ARBA" id="ARBA00023121"/>
    </source>
</evidence>
<feature type="domain" description="Phytocyanin" evidence="17">
    <location>
        <begin position="31"/>
        <end position="151"/>
    </location>
</feature>
<dbReference type="Pfam" id="PF17047">
    <property type="entry name" value="SMP_LBD"/>
    <property type="match status" value="1"/>
</dbReference>
<comment type="similarity">
    <text evidence="2">Belongs to the synaptotagmin family.</text>
</comment>
<dbReference type="Gene3D" id="2.60.40.150">
    <property type="entry name" value="C2 domain"/>
    <property type="match status" value="1"/>
</dbReference>
<dbReference type="CDD" id="cd21677">
    <property type="entry name" value="SMP_SYT"/>
    <property type="match status" value="1"/>
</dbReference>
<name>A0AAD5NW67_ACENE</name>
<dbReference type="InterPro" id="IPR008972">
    <property type="entry name" value="Cupredoxin"/>
</dbReference>
<comment type="subcellular location">
    <subcellularLocation>
        <location evidence="1">Membrane</location>
        <topology evidence="1">Single-pass membrane protein</topology>
    </subcellularLocation>
</comment>
<feature type="region of interest" description="Disordered" evidence="13">
    <location>
        <begin position="691"/>
        <end position="718"/>
    </location>
</feature>
<keyword evidence="15" id="KW-0732">Signal</keyword>
<feature type="transmembrane region" description="Helical" evidence="14">
    <location>
        <begin position="207"/>
        <end position="227"/>
    </location>
</feature>
<dbReference type="FunFam" id="2.60.40.420:FF:000048">
    <property type="entry name" value="Early nodulin-like protein 18"/>
    <property type="match status" value="1"/>
</dbReference>
<dbReference type="PROSITE" id="PS50004">
    <property type="entry name" value="C2"/>
    <property type="match status" value="1"/>
</dbReference>
<evidence type="ECO:0000256" key="3">
    <source>
        <dbReference type="ARBA" id="ARBA00022448"/>
    </source>
</evidence>
<keyword evidence="10" id="KW-0446">Lipid-binding</keyword>
<feature type="compositionally biased region" description="Polar residues" evidence="13">
    <location>
        <begin position="691"/>
        <end position="710"/>
    </location>
</feature>
<accession>A0AAD5NW67</accession>